<dbReference type="Proteomes" id="UP001211689">
    <property type="component" value="Unassembled WGS sequence"/>
</dbReference>
<dbReference type="InterPro" id="IPR050389">
    <property type="entry name" value="LysR-type_TF"/>
</dbReference>
<feature type="domain" description="HTH lysR-type" evidence="5">
    <location>
        <begin position="11"/>
        <end position="68"/>
    </location>
</feature>
<gene>
    <name evidence="6" type="ORF">NNO07_09330</name>
</gene>
<dbReference type="InterPro" id="IPR036390">
    <property type="entry name" value="WH_DNA-bd_sf"/>
</dbReference>
<dbReference type="Pfam" id="PF00126">
    <property type="entry name" value="HTH_1"/>
    <property type="match status" value="1"/>
</dbReference>
<organism evidence="6 7">
    <name type="scientific">Metapseudomonas resinovorans</name>
    <name type="common">Pseudomonas resinovorans</name>
    <dbReference type="NCBI Taxonomy" id="53412"/>
    <lineage>
        <taxon>Bacteria</taxon>
        <taxon>Pseudomonadati</taxon>
        <taxon>Pseudomonadota</taxon>
        <taxon>Gammaproteobacteria</taxon>
        <taxon>Pseudomonadales</taxon>
        <taxon>Pseudomonadaceae</taxon>
        <taxon>Metapseudomonas</taxon>
    </lineage>
</organism>
<keyword evidence="4" id="KW-0804">Transcription</keyword>
<keyword evidence="2" id="KW-0805">Transcription regulation</keyword>
<dbReference type="PRINTS" id="PR00039">
    <property type="entry name" value="HTHLYSR"/>
</dbReference>
<dbReference type="InterPro" id="IPR000847">
    <property type="entry name" value="LysR_HTH_N"/>
</dbReference>
<keyword evidence="7" id="KW-1185">Reference proteome</keyword>
<protein>
    <submittedName>
        <fullName evidence="6">LysR family transcriptional regulator</fullName>
    </submittedName>
</protein>
<name>A0ABT4Y345_METRE</name>
<dbReference type="Gene3D" id="1.10.10.10">
    <property type="entry name" value="Winged helix-like DNA-binding domain superfamily/Winged helix DNA-binding domain"/>
    <property type="match status" value="1"/>
</dbReference>
<dbReference type="PANTHER" id="PTHR30118:SF15">
    <property type="entry name" value="TRANSCRIPTIONAL REGULATORY PROTEIN"/>
    <property type="match status" value="1"/>
</dbReference>
<evidence type="ECO:0000256" key="2">
    <source>
        <dbReference type="ARBA" id="ARBA00023015"/>
    </source>
</evidence>
<comment type="similarity">
    <text evidence="1">Belongs to the LysR transcriptional regulatory family.</text>
</comment>
<accession>A0ABT4Y345</accession>
<dbReference type="PANTHER" id="PTHR30118">
    <property type="entry name" value="HTH-TYPE TRANSCRIPTIONAL REGULATOR LEUO-RELATED"/>
    <property type="match status" value="1"/>
</dbReference>
<keyword evidence="3" id="KW-0238">DNA-binding</keyword>
<dbReference type="InterPro" id="IPR036388">
    <property type="entry name" value="WH-like_DNA-bd_sf"/>
</dbReference>
<evidence type="ECO:0000256" key="4">
    <source>
        <dbReference type="ARBA" id="ARBA00023163"/>
    </source>
</evidence>
<dbReference type="EMBL" id="JANEWF010000006">
    <property type="protein sequence ID" value="MDA8483270.1"/>
    <property type="molecule type" value="Genomic_DNA"/>
</dbReference>
<proteinExistence type="inferred from homology"/>
<dbReference type="RefSeq" id="WP_271470570.1">
    <property type="nucleotide sequence ID" value="NZ_JANEWF010000006.1"/>
</dbReference>
<evidence type="ECO:0000256" key="1">
    <source>
        <dbReference type="ARBA" id="ARBA00009437"/>
    </source>
</evidence>
<evidence type="ECO:0000313" key="6">
    <source>
        <dbReference type="EMBL" id="MDA8483270.1"/>
    </source>
</evidence>
<dbReference type="PROSITE" id="PS50931">
    <property type="entry name" value="HTH_LYSR"/>
    <property type="match status" value="1"/>
</dbReference>
<sequence>MEFDEQAFHAFDLNALVTFLVVYRERGVSRAASKLNVTQPAVSNVLSKLRRHLGDPLFIPRGREVQPTDYATQIARSIEPALLTMQEVITSKDARSSRMNGGS</sequence>
<evidence type="ECO:0000256" key="3">
    <source>
        <dbReference type="ARBA" id="ARBA00023125"/>
    </source>
</evidence>
<dbReference type="SUPFAM" id="SSF46785">
    <property type="entry name" value="Winged helix' DNA-binding domain"/>
    <property type="match status" value="1"/>
</dbReference>
<evidence type="ECO:0000259" key="5">
    <source>
        <dbReference type="PROSITE" id="PS50931"/>
    </source>
</evidence>
<reference evidence="6 7" key="1">
    <citation type="submission" date="2022-07" db="EMBL/GenBank/DDBJ databases">
        <title>Genome Analysis of Selected Gammaproteobacteria from Nigerian Food snails.</title>
        <authorList>
            <person name="Okafor A.C."/>
        </authorList>
    </citation>
    <scope>NUCLEOTIDE SEQUENCE [LARGE SCALE GENOMIC DNA]</scope>
    <source>
        <strain evidence="6 7">Awg 2</strain>
    </source>
</reference>
<evidence type="ECO:0000313" key="7">
    <source>
        <dbReference type="Proteomes" id="UP001211689"/>
    </source>
</evidence>
<comment type="caution">
    <text evidence="6">The sequence shown here is derived from an EMBL/GenBank/DDBJ whole genome shotgun (WGS) entry which is preliminary data.</text>
</comment>